<gene>
    <name evidence="1" type="ORF">E7Z73_04890</name>
</gene>
<name>A0A8T3VAE3_9EURY</name>
<dbReference type="EMBL" id="SUTE01000037">
    <property type="protein sequence ID" value="MBE6505069.1"/>
    <property type="molecule type" value="Genomic_DNA"/>
</dbReference>
<proteinExistence type="predicted"/>
<evidence type="ECO:0000313" key="2">
    <source>
        <dbReference type="Proteomes" id="UP000762703"/>
    </source>
</evidence>
<organism evidence="1 2">
    <name type="scientific">Methanobrevibacter millerae</name>
    <dbReference type="NCBI Taxonomy" id="230361"/>
    <lineage>
        <taxon>Archaea</taxon>
        <taxon>Methanobacteriati</taxon>
        <taxon>Methanobacteriota</taxon>
        <taxon>Methanomada group</taxon>
        <taxon>Methanobacteria</taxon>
        <taxon>Methanobacteriales</taxon>
        <taxon>Methanobacteriaceae</taxon>
        <taxon>Methanobrevibacter</taxon>
    </lineage>
</organism>
<sequence length="337" mass="37933">MYSKRLIFKTSTNDEVYYLKDSIFIKFNHKRNCISNSVLNGGIQDNLEFVFNHHLSQENINYLENHDLRDYLVKLCKDFKFNPQKASGLVTLALMKNLSIVSKRYKQLEVTAITTAGVRVNAVCAGDDAGFYEENGEFKPGTINTILLINSKLDDNVLAEAFMVASEAKSVALNNLKIPSQFSNNFATGTGTDGLIIASDIESRNIITNAGKHSKLGEVIAKSIIESIHVAIKKQVWITPRSQSNVLVLLNRYKLDINQFYDGLNQDKHDFISRLKIDSKIPENIAITSSILNLIDDVKKGIIKKEVACDLSNELLTYCKDNTVNILLSFWIKKFLD</sequence>
<dbReference type="Proteomes" id="UP000762703">
    <property type="component" value="Unassembled WGS sequence"/>
</dbReference>
<dbReference type="AlphaFoldDB" id="A0A8T3VAE3"/>
<evidence type="ECO:0000313" key="1">
    <source>
        <dbReference type="EMBL" id="MBE6505069.1"/>
    </source>
</evidence>
<dbReference type="InterPro" id="IPR052209">
    <property type="entry name" value="CbiZ"/>
</dbReference>
<accession>A0A8T3VAE3</accession>
<dbReference type="Pfam" id="PF01955">
    <property type="entry name" value="CbiZ"/>
    <property type="match status" value="1"/>
</dbReference>
<dbReference type="InterPro" id="IPR002808">
    <property type="entry name" value="AdoCbi_amidolase"/>
</dbReference>
<comment type="caution">
    <text evidence="1">The sequence shown here is derived from an EMBL/GenBank/DDBJ whole genome shotgun (WGS) entry which is preliminary data.</text>
</comment>
<protein>
    <submittedName>
        <fullName evidence="1">Adenosylcobinamide amidohydrolase</fullName>
    </submittedName>
</protein>
<reference evidence="1" key="1">
    <citation type="submission" date="2019-04" db="EMBL/GenBank/DDBJ databases">
        <title>Evolution of Biomass-Degrading Anaerobic Consortia Revealed by Metagenomics.</title>
        <authorList>
            <person name="Peng X."/>
        </authorList>
    </citation>
    <scope>NUCLEOTIDE SEQUENCE</scope>
    <source>
        <strain evidence="1">SIG12</strain>
    </source>
</reference>
<dbReference type="RefSeq" id="WP_303736710.1">
    <property type="nucleotide sequence ID" value="NZ_SUTE01000037.1"/>
</dbReference>
<dbReference type="PANTHER" id="PTHR35336">
    <property type="entry name" value="ADENOSYLCOBINAMIDE AMIDOHYDROLASE"/>
    <property type="match status" value="1"/>
</dbReference>
<dbReference type="PANTHER" id="PTHR35336:SF5">
    <property type="entry name" value="ADENOSYLCOBINAMIDE AMIDOHYDROLASE"/>
    <property type="match status" value="1"/>
</dbReference>